<comment type="subcellular location">
    <subcellularLocation>
        <location evidence="1">Membrane</location>
        <topology evidence="1">Multi-pass membrane protein</topology>
    </subcellularLocation>
</comment>
<dbReference type="PANTHER" id="PTHR10859:SF114">
    <property type="entry name" value="DOLICHOL-PHOSPHATE MANNOSYLTRANSFERASE"/>
    <property type="match status" value="1"/>
</dbReference>
<dbReference type="InterPro" id="IPR001173">
    <property type="entry name" value="Glyco_trans_2-like"/>
</dbReference>
<keyword evidence="3 5" id="KW-1133">Transmembrane helix</keyword>
<evidence type="ECO:0000256" key="4">
    <source>
        <dbReference type="ARBA" id="ARBA00023136"/>
    </source>
</evidence>
<feature type="transmembrane region" description="Helical" evidence="5">
    <location>
        <begin position="339"/>
        <end position="359"/>
    </location>
</feature>
<dbReference type="EMBL" id="JBHSSM010000005">
    <property type="protein sequence ID" value="MFC6314353.1"/>
    <property type="molecule type" value="Genomic_DNA"/>
</dbReference>
<dbReference type="SUPFAM" id="SSF53448">
    <property type="entry name" value="Nucleotide-diphospho-sugar transferases"/>
    <property type="match status" value="1"/>
</dbReference>
<dbReference type="Gene3D" id="3.90.550.10">
    <property type="entry name" value="Spore Coat Polysaccharide Biosynthesis Protein SpsA, Chain A"/>
    <property type="match status" value="1"/>
</dbReference>
<evidence type="ECO:0000313" key="9">
    <source>
        <dbReference type="Proteomes" id="UP001596310"/>
    </source>
</evidence>
<name>A0ABW1UMS8_9LACO</name>
<dbReference type="Pfam" id="PF00535">
    <property type="entry name" value="Glycos_transf_2"/>
    <property type="match status" value="1"/>
</dbReference>
<dbReference type="EC" id="2.4.-.-" evidence="8"/>
<feature type="domain" description="GtrA/DPMS transmembrane" evidence="7">
    <location>
        <begin position="245"/>
        <end position="365"/>
    </location>
</feature>
<proteinExistence type="predicted"/>
<feature type="transmembrane region" description="Helical" evidence="5">
    <location>
        <begin position="243"/>
        <end position="267"/>
    </location>
</feature>
<evidence type="ECO:0000313" key="8">
    <source>
        <dbReference type="EMBL" id="MFC6314353.1"/>
    </source>
</evidence>
<dbReference type="Pfam" id="PF04138">
    <property type="entry name" value="GtrA_DPMS_TM"/>
    <property type="match status" value="1"/>
</dbReference>
<comment type="caution">
    <text evidence="8">The sequence shown here is derived from an EMBL/GenBank/DDBJ whole genome shotgun (WGS) entry which is preliminary data.</text>
</comment>
<evidence type="ECO:0000256" key="5">
    <source>
        <dbReference type="SAM" id="Phobius"/>
    </source>
</evidence>
<evidence type="ECO:0000256" key="1">
    <source>
        <dbReference type="ARBA" id="ARBA00004141"/>
    </source>
</evidence>
<accession>A0ABW1UMS8</accession>
<dbReference type="GO" id="GO:0016757">
    <property type="term" value="F:glycosyltransferase activity"/>
    <property type="evidence" value="ECO:0007669"/>
    <property type="project" value="UniProtKB-KW"/>
</dbReference>
<organism evidence="8 9">
    <name type="scientific">Lapidilactobacillus achengensis</name>
    <dbReference type="NCBI Taxonomy" id="2486000"/>
    <lineage>
        <taxon>Bacteria</taxon>
        <taxon>Bacillati</taxon>
        <taxon>Bacillota</taxon>
        <taxon>Bacilli</taxon>
        <taxon>Lactobacillales</taxon>
        <taxon>Lactobacillaceae</taxon>
        <taxon>Lapidilactobacillus</taxon>
    </lineage>
</organism>
<keyword evidence="8" id="KW-0808">Transferase</keyword>
<gene>
    <name evidence="8" type="ORF">ACFQHW_02045</name>
</gene>
<evidence type="ECO:0000256" key="2">
    <source>
        <dbReference type="ARBA" id="ARBA00022692"/>
    </source>
</evidence>
<evidence type="ECO:0000256" key="3">
    <source>
        <dbReference type="ARBA" id="ARBA00022989"/>
    </source>
</evidence>
<evidence type="ECO:0000259" key="6">
    <source>
        <dbReference type="Pfam" id="PF00535"/>
    </source>
</evidence>
<keyword evidence="2 5" id="KW-0812">Transmembrane</keyword>
<dbReference type="Proteomes" id="UP001596310">
    <property type="component" value="Unassembled WGS sequence"/>
</dbReference>
<reference evidence="9" key="1">
    <citation type="journal article" date="2019" name="Int. J. Syst. Evol. Microbiol.">
        <title>The Global Catalogue of Microorganisms (GCM) 10K type strain sequencing project: providing services to taxonomists for standard genome sequencing and annotation.</title>
        <authorList>
            <consortium name="The Broad Institute Genomics Platform"/>
            <consortium name="The Broad Institute Genome Sequencing Center for Infectious Disease"/>
            <person name="Wu L."/>
            <person name="Ma J."/>
        </authorList>
    </citation>
    <scope>NUCLEOTIDE SEQUENCE [LARGE SCALE GENOMIC DNA]</scope>
    <source>
        <strain evidence="9">CCM 8897</strain>
    </source>
</reference>
<keyword evidence="9" id="KW-1185">Reference proteome</keyword>
<keyword evidence="4 5" id="KW-0472">Membrane</keyword>
<dbReference type="PANTHER" id="PTHR10859">
    <property type="entry name" value="GLYCOSYL TRANSFERASE"/>
    <property type="match status" value="1"/>
</dbReference>
<keyword evidence="8" id="KW-0328">Glycosyltransferase</keyword>
<evidence type="ECO:0000259" key="7">
    <source>
        <dbReference type="Pfam" id="PF04138"/>
    </source>
</evidence>
<dbReference type="RefSeq" id="WP_125596946.1">
    <property type="nucleotide sequence ID" value="NZ_JBHSSM010000005.1"/>
</dbReference>
<feature type="domain" description="Glycosyltransferase 2-like" evidence="6">
    <location>
        <begin position="23"/>
        <end position="149"/>
    </location>
</feature>
<dbReference type="CDD" id="cd04179">
    <property type="entry name" value="DPM_DPG-synthase_like"/>
    <property type="match status" value="1"/>
</dbReference>
<protein>
    <submittedName>
        <fullName evidence="8">Glycosyltransferase</fullName>
        <ecNumber evidence="8">2.4.-.-</ecNumber>
    </submittedName>
</protein>
<sequence length="371" mass="41730">MEKTTTQFDVEQTELRTLPFVGIVIPALDPDQRLLTLLQQLLQLDQLTKRIVVVDDGSASSAIFDQIEAMAERQVVVLHHEQNHGKGAALKTAFQYFLAQKPQPQGIATLDADGQHTVTALLDCLKMFGQFPHDLILGTRQFTQEIPFRSRFGNVLTNGIVRLLTRIPVSDTQTGLRVIPIDYVRELVDFPGQRFEFEFDMLLRAREFGIVLREQPIPTIYLDGNASSHFRVIRDSISIYSRFLKFSASGLISFVVDISLFALISAWLGNRSFRGIMVATIGARLLSAVVNYALNHRIVFDNAGQQTLLKYGALFLGQMLLSGILTSGFTTLLPGHGEFTSVLAKMIVDLGLFLLSYYLQKNYIFKERQRD</sequence>
<dbReference type="InterPro" id="IPR029044">
    <property type="entry name" value="Nucleotide-diphossugar_trans"/>
</dbReference>
<dbReference type="InterPro" id="IPR007267">
    <property type="entry name" value="GtrA_DPMS_TM"/>
</dbReference>
<feature type="transmembrane region" description="Helical" evidence="5">
    <location>
        <begin position="273"/>
        <end position="294"/>
    </location>
</feature>
<feature type="transmembrane region" description="Helical" evidence="5">
    <location>
        <begin position="314"/>
        <end position="333"/>
    </location>
</feature>